<dbReference type="GeneID" id="17267648"/>
<dbReference type="Pfam" id="PF03435">
    <property type="entry name" value="Sacchrp_dh_NADP"/>
    <property type="match status" value="1"/>
</dbReference>
<dbReference type="InterPro" id="IPR007886">
    <property type="entry name" value="AlaDH/PNT_N"/>
</dbReference>
<evidence type="ECO:0000259" key="7">
    <source>
        <dbReference type="SMART" id="SM01002"/>
    </source>
</evidence>
<dbReference type="RefSeq" id="XP_005774531.1">
    <property type="nucleotide sequence ID" value="XM_005774474.1"/>
</dbReference>
<dbReference type="SMART" id="SM01002">
    <property type="entry name" value="AlaDh_PNT_C"/>
    <property type="match status" value="1"/>
</dbReference>
<name>A0A0D3JF17_EMIH1</name>
<keyword evidence="10" id="KW-1185">Reference proteome</keyword>
<dbReference type="PANTHER" id="PTHR11133:SF22">
    <property type="entry name" value="ALPHA-AMINOADIPIC SEMIALDEHYDE SYNTHASE, MITOCHONDRIAL"/>
    <property type="match status" value="1"/>
</dbReference>
<dbReference type="GO" id="GO:0004753">
    <property type="term" value="F:saccharopine dehydrogenase activity"/>
    <property type="evidence" value="ECO:0007669"/>
    <property type="project" value="TreeGrafter"/>
</dbReference>
<dbReference type="PANTHER" id="PTHR11133">
    <property type="entry name" value="SACCHAROPINE DEHYDROGENASE"/>
    <property type="match status" value="1"/>
</dbReference>
<evidence type="ECO:0000259" key="8">
    <source>
        <dbReference type="SMART" id="SM01003"/>
    </source>
</evidence>
<feature type="region of interest" description="Disordered" evidence="6">
    <location>
        <begin position="383"/>
        <end position="409"/>
    </location>
</feature>
<dbReference type="Gene3D" id="3.40.50.720">
    <property type="entry name" value="NAD(P)-binding Rossmann-like Domain"/>
    <property type="match status" value="3"/>
</dbReference>
<evidence type="ECO:0008006" key="11">
    <source>
        <dbReference type="Google" id="ProtNLM"/>
    </source>
</evidence>
<dbReference type="PaxDb" id="2903-EOD22102"/>
<dbReference type="FunFam" id="3.40.50.720:FF:000087">
    <property type="entry name" value="alpha-aminoadipic semialdehyde synthase, mitochondrial"/>
    <property type="match status" value="1"/>
</dbReference>
<dbReference type="Proteomes" id="UP000013827">
    <property type="component" value="Unassembled WGS sequence"/>
</dbReference>
<dbReference type="KEGG" id="ehx:EMIHUDRAFT_74668"/>
<dbReference type="InterPro" id="IPR051168">
    <property type="entry name" value="AASS"/>
</dbReference>
<evidence type="ECO:0000256" key="2">
    <source>
        <dbReference type="ARBA" id="ARBA00004720"/>
    </source>
</evidence>
<evidence type="ECO:0000256" key="1">
    <source>
        <dbReference type="ARBA" id="ARBA00004682"/>
    </source>
</evidence>
<accession>A0A0D3JF17</accession>
<evidence type="ECO:0000256" key="4">
    <source>
        <dbReference type="ARBA" id="ARBA00023268"/>
    </source>
</evidence>
<dbReference type="SUPFAM" id="SSF51735">
    <property type="entry name" value="NAD(P)-binding Rossmann-fold domains"/>
    <property type="match status" value="1"/>
</dbReference>
<organism evidence="9 10">
    <name type="scientific">Emiliania huxleyi (strain CCMP1516)</name>
    <dbReference type="NCBI Taxonomy" id="280463"/>
    <lineage>
        <taxon>Eukaryota</taxon>
        <taxon>Haptista</taxon>
        <taxon>Haptophyta</taxon>
        <taxon>Prymnesiophyceae</taxon>
        <taxon>Isochrysidales</taxon>
        <taxon>Noelaerhabdaceae</taxon>
        <taxon>Emiliania</taxon>
    </lineage>
</organism>
<reference evidence="9" key="2">
    <citation type="submission" date="2024-10" db="UniProtKB">
        <authorList>
            <consortium name="EnsemblProtists"/>
        </authorList>
    </citation>
    <scope>IDENTIFICATION</scope>
</reference>
<comment type="pathway">
    <text evidence="1">Amino-acid degradation; L-lysine degradation via saccharopine pathway; glutaryl-CoA from L-lysine: step 1/6.</text>
</comment>
<dbReference type="STRING" id="2903.R1CHV2"/>
<dbReference type="EnsemblProtists" id="EOD22102">
    <property type="protein sequence ID" value="EOD22102"/>
    <property type="gene ID" value="EMIHUDRAFT_74668"/>
</dbReference>
<dbReference type="GO" id="GO:0019878">
    <property type="term" value="P:lysine biosynthetic process via aminoadipic acid"/>
    <property type="evidence" value="ECO:0007669"/>
    <property type="project" value="TreeGrafter"/>
</dbReference>
<dbReference type="Pfam" id="PF16653">
    <property type="entry name" value="Sacchrp_dh_C"/>
    <property type="match status" value="1"/>
</dbReference>
<feature type="domain" description="Alanine dehydrogenase/pyridine nucleotide transhydrogenase N-terminal" evidence="8">
    <location>
        <begin position="6"/>
        <end position="136"/>
    </location>
</feature>
<proteinExistence type="inferred from homology"/>
<keyword evidence="4" id="KW-0511">Multifunctional enzyme</keyword>
<sequence>MRRSLGVLAEAYSKWERRAPLTPSHVSRLVNSGVEVLVQPSSKRVFTDREFAAAGATITRDLSGANTIMGVKQPLNGSLLPGKNYLFFSHVIKAQPENMPLLDEVLEKKVRLIDYECIREGGGGTTPRLVAFGEFAGMSGMVNGLRGLGLRLLSLGHSTPFLSIGPTHAYTDYSTDARRALRAAGEQVARAGLPAEYSPLVVCVAGTGNVSRGALDALDSLGEVVERVAPSELARLSALAGTAGEHQHKVYVCVTGAQDFVRPARPGAAFDRAEYYASPTCYVPCFHETIAPHVSLLVPTMYWDRRFPRLLSTDQLQSLRASGNKRLLAVADLTCDVDGAVEPLVRSTTIDEPFFHVRRVHDTSAARPSGVDILPAELPREASAHFAQARSPRPSTRPPHSEGHTARRAPLSAELSAATIAEAGALAPAYGYIGALREARERDEESQRALSGRDAALRHHLSEAEARALGHLFDSGLINAALDVVTVRPNESTGREPASSLRQKSSALMQLTLDAGRAPLDAVLSQLQALAARMPLAEASVVELPEHCGGVYDRTIPGSAGGGAAALAASAAAAPAPGGSRIVVLGAGLCALPAIELLSRRSADVVTVISAVEGEASRACAALGRPNLQPLTVDARPTNASGWGALCGLLGQADACLSLLPATMHAPVAEACIEGGTPLASYVSEELLALHERAVAAGVPLLGEMGLDPGARLPEITRDYPRWGSTRARAPRLDHMSAAELIRRVREEGGAVTAFSSLCGGLPAPECASSTPLAYKFSWSPAGVISATRNPAQFTVDGAVVRVAGEELLRSATPLADSSRLGRTLRLEVLPNRDSLPYAELYGIEAEAHSVFRGTLRYAGWSGLFAEFADLGL</sequence>
<dbReference type="Pfam" id="PF05222">
    <property type="entry name" value="AlaDh_PNT_N"/>
    <property type="match status" value="1"/>
</dbReference>
<evidence type="ECO:0000256" key="3">
    <source>
        <dbReference type="ARBA" id="ARBA00023002"/>
    </source>
</evidence>
<dbReference type="AlphaFoldDB" id="A0A0D3JF17"/>
<dbReference type="InterPro" id="IPR005097">
    <property type="entry name" value="Sacchrp_dh_NADP-bd"/>
</dbReference>
<evidence type="ECO:0000256" key="6">
    <source>
        <dbReference type="SAM" id="MobiDB-lite"/>
    </source>
</evidence>
<reference evidence="10" key="1">
    <citation type="journal article" date="2013" name="Nature">
        <title>Pan genome of the phytoplankton Emiliania underpins its global distribution.</title>
        <authorList>
            <person name="Read B.A."/>
            <person name="Kegel J."/>
            <person name="Klute M.J."/>
            <person name="Kuo A."/>
            <person name="Lefebvre S.C."/>
            <person name="Maumus F."/>
            <person name="Mayer C."/>
            <person name="Miller J."/>
            <person name="Monier A."/>
            <person name="Salamov A."/>
            <person name="Young J."/>
            <person name="Aguilar M."/>
            <person name="Claverie J.M."/>
            <person name="Frickenhaus S."/>
            <person name="Gonzalez K."/>
            <person name="Herman E.K."/>
            <person name="Lin Y.C."/>
            <person name="Napier J."/>
            <person name="Ogata H."/>
            <person name="Sarno A.F."/>
            <person name="Shmutz J."/>
            <person name="Schroeder D."/>
            <person name="de Vargas C."/>
            <person name="Verret F."/>
            <person name="von Dassow P."/>
            <person name="Valentin K."/>
            <person name="Van de Peer Y."/>
            <person name="Wheeler G."/>
            <person name="Dacks J.B."/>
            <person name="Delwiche C.F."/>
            <person name="Dyhrman S.T."/>
            <person name="Glockner G."/>
            <person name="John U."/>
            <person name="Richards T."/>
            <person name="Worden A.Z."/>
            <person name="Zhang X."/>
            <person name="Grigoriev I.V."/>
            <person name="Allen A.E."/>
            <person name="Bidle K."/>
            <person name="Borodovsky M."/>
            <person name="Bowler C."/>
            <person name="Brownlee C."/>
            <person name="Cock J.M."/>
            <person name="Elias M."/>
            <person name="Gladyshev V.N."/>
            <person name="Groth M."/>
            <person name="Guda C."/>
            <person name="Hadaegh A."/>
            <person name="Iglesias-Rodriguez M.D."/>
            <person name="Jenkins J."/>
            <person name="Jones B.M."/>
            <person name="Lawson T."/>
            <person name="Leese F."/>
            <person name="Lindquist E."/>
            <person name="Lobanov A."/>
            <person name="Lomsadze A."/>
            <person name="Malik S.B."/>
            <person name="Marsh M.E."/>
            <person name="Mackinder L."/>
            <person name="Mock T."/>
            <person name="Mueller-Roeber B."/>
            <person name="Pagarete A."/>
            <person name="Parker M."/>
            <person name="Probert I."/>
            <person name="Quesneville H."/>
            <person name="Raines C."/>
            <person name="Rensing S.A."/>
            <person name="Riano-Pachon D.M."/>
            <person name="Richier S."/>
            <person name="Rokitta S."/>
            <person name="Shiraiwa Y."/>
            <person name="Soanes D.M."/>
            <person name="van der Giezen M."/>
            <person name="Wahlund T.M."/>
            <person name="Williams B."/>
            <person name="Wilson W."/>
            <person name="Wolfe G."/>
            <person name="Wurch L.L."/>
        </authorList>
    </citation>
    <scope>NUCLEOTIDE SEQUENCE</scope>
</reference>
<dbReference type="InterPro" id="IPR032095">
    <property type="entry name" value="Sacchrp_dh-like_C"/>
</dbReference>
<dbReference type="UniPathway" id="UPA00868">
    <property type="reaction ID" value="UER00835"/>
</dbReference>
<evidence type="ECO:0000313" key="9">
    <source>
        <dbReference type="EnsemblProtists" id="EOD22102"/>
    </source>
</evidence>
<comment type="pathway">
    <text evidence="2">Amino-acid degradation; L-lysine degradation via saccharopine pathway; glutaryl-CoA from L-lysine: step 2/6.</text>
</comment>
<dbReference type="SMART" id="SM01003">
    <property type="entry name" value="AlaDh_PNT_N"/>
    <property type="match status" value="1"/>
</dbReference>
<dbReference type="HOGENOM" id="CLU_005231_1_0_1"/>
<dbReference type="GO" id="GO:0005737">
    <property type="term" value="C:cytoplasm"/>
    <property type="evidence" value="ECO:0007669"/>
    <property type="project" value="TreeGrafter"/>
</dbReference>
<evidence type="ECO:0000256" key="5">
    <source>
        <dbReference type="ARBA" id="ARBA00025744"/>
    </source>
</evidence>
<dbReference type="InterPro" id="IPR036291">
    <property type="entry name" value="NAD(P)-bd_dom_sf"/>
</dbReference>
<dbReference type="SUPFAM" id="SSF52283">
    <property type="entry name" value="Formate/glycerate dehydrogenase catalytic domain-like"/>
    <property type="match status" value="1"/>
</dbReference>
<evidence type="ECO:0000313" key="10">
    <source>
        <dbReference type="Proteomes" id="UP000013827"/>
    </source>
</evidence>
<protein>
    <recommendedName>
        <fullName evidence="11">Saccharopine dehydrogenase (NAD(+), L-glutamate-forming)</fullName>
    </recommendedName>
</protein>
<feature type="domain" description="Alanine dehydrogenase/pyridine nucleotide transhydrogenase NAD(H)-binding" evidence="7">
    <location>
        <begin position="180"/>
        <end position="364"/>
    </location>
</feature>
<dbReference type="eggNOG" id="KOG0172">
    <property type="taxonomic scope" value="Eukaryota"/>
</dbReference>
<dbReference type="SUPFAM" id="SSF55347">
    <property type="entry name" value="Glyceraldehyde-3-phosphate dehydrogenase-like, C-terminal domain"/>
    <property type="match status" value="1"/>
</dbReference>
<comment type="similarity">
    <text evidence="5">In the C-terminal section; belongs to the saccharopine dehydrogenase family.</text>
</comment>
<keyword evidence="3" id="KW-0560">Oxidoreductase</keyword>
<dbReference type="InterPro" id="IPR007698">
    <property type="entry name" value="AlaDH/PNT_NAD(H)-bd"/>
</dbReference>
<dbReference type="Gene3D" id="3.30.360.10">
    <property type="entry name" value="Dihydrodipicolinate Reductase, domain 2"/>
    <property type="match status" value="1"/>
</dbReference>